<gene>
    <name evidence="1" type="primary">orf145</name>
</gene>
<proteinExistence type="predicted"/>
<dbReference type="AlphaFoldDB" id="A0A1W5RNP7"/>
<name>A0A1W5RNP7_PEDDU</name>
<keyword evidence="1" id="KW-0934">Plastid</keyword>
<organism evidence="1">
    <name type="scientific">Pediastrum duplex</name>
    <name type="common">Green alga</name>
    <dbReference type="NCBI Taxonomy" id="3105"/>
    <lineage>
        <taxon>Eukaryota</taxon>
        <taxon>Viridiplantae</taxon>
        <taxon>Chlorophyta</taxon>
        <taxon>core chlorophytes</taxon>
        <taxon>Chlorophyceae</taxon>
        <taxon>CS clade</taxon>
        <taxon>Sphaeropleales</taxon>
        <taxon>Hydrodictyaceae</taxon>
        <taxon>Pediastrum</taxon>
    </lineage>
</organism>
<reference evidence="1" key="1">
    <citation type="journal article" date="2017" name="PeerJ">
        <title>lastomes of the green algae Hydrodictyon reticulatum and Pediastrum duplex (Sphaeropleales, Chlorophyceae).</title>
        <authorList>
            <person name="McManus H.A."/>
            <person name="Sanchez D."/>
            <person name="Karol K.G."/>
        </authorList>
    </citation>
    <scope>NUCLEOTIDE SEQUENCE</scope>
</reference>
<accession>A0A1W5RNP7</accession>
<dbReference type="RefSeq" id="YP_009364072.1">
    <property type="nucleotide sequence ID" value="NC_034654.1"/>
</dbReference>
<geneLocation type="chloroplast" evidence="1"/>
<dbReference type="GeneID" id="32880168"/>
<keyword evidence="1" id="KW-0150">Chloroplast</keyword>
<protein>
    <submittedName>
        <fullName evidence="1">Uncharacterized protein</fullName>
    </submittedName>
</protein>
<sequence>MRKLPLTQQNFTKAYTSVCHLCQQGATSPKYAENARVTIYGIDLRVGDLRQACIIHKTTVRKLARALQNDIVKVATIRMMEGNLSKLYKLENPNYNKQDLVWVSDFQTFNDNTAMPDHVRTWLLENYRNRFRPSSKVRNADIMED</sequence>
<dbReference type="EMBL" id="KY114064">
    <property type="protein sequence ID" value="AQU64446.1"/>
    <property type="molecule type" value="Genomic_DNA"/>
</dbReference>
<evidence type="ECO:0000313" key="1">
    <source>
        <dbReference type="EMBL" id="AQU64446.1"/>
    </source>
</evidence>